<name>A0ABP0IJT6_9DINO</name>
<evidence type="ECO:0000313" key="1">
    <source>
        <dbReference type="EMBL" id="CAK9001598.1"/>
    </source>
</evidence>
<proteinExistence type="predicted"/>
<dbReference type="Proteomes" id="UP001642484">
    <property type="component" value="Unassembled WGS sequence"/>
</dbReference>
<gene>
    <name evidence="1" type="ORF">CCMP2556_LOCUS6537</name>
</gene>
<organism evidence="1 2">
    <name type="scientific">Durusdinium trenchii</name>
    <dbReference type="NCBI Taxonomy" id="1381693"/>
    <lineage>
        <taxon>Eukaryota</taxon>
        <taxon>Sar</taxon>
        <taxon>Alveolata</taxon>
        <taxon>Dinophyceae</taxon>
        <taxon>Suessiales</taxon>
        <taxon>Symbiodiniaceae</taxon>
        <taxon>Durusdinium</taxon>
    </lineage>
</organism>
<comment type="caution">
    <text evidence="1">The sequence shown here is derived from an EMBL/GenBank/DDBJ whole genome shotgun (WGS) entry which is preliminary data.</text>
</comment>
<protein>
    <submittedName>
        <fullName evidence="1">Uncharacterized protein</fullName>
    </submittedName>
</protein>
<sequence length="130" mass="14021">MRGAMVQADATRRELAQQGIRIKRQGPEFVTWLRDTNRLVTARSWTIGALCATAVDARNTGHSVNRSRTQHNRSLAMFLYRNAPDTIVSTVAISLIDDYSDAQVTKATDGPKALADEATTTGATGTEAGA</sequence>
<keyword evidence="2" id="KW-1185">Reference proteome</keyword>
<reference evidence="1 2" key="1">
    <citation type="submission" date="2024-02" db="EMBL/GenBank/DDBJ databases">
        <authorList>
            <person name="Chen Y."/>
            <person name="Shah S."/>
            <person name="Dougan E. K."/>
            <person name="Thang M."/>
            <person name="Chan C."/>
        </authorList>
    </citation>
    <scope>NUCLEOTIDE SEQUENCE [LARGE SCALE GENOMIC DNA]</scope>
</reference>
<accession>A0ABP0IJT6</accession>
<evidence type="ECO:0000313" key="2">
    <source>
        <dbReference type="Proteomes" id="UP001642484"/>
    </source>
</evidence>
<dbReference type="EMBL" id="CAXAMN010002858">
    <property type="protein sequence ID" value="CAK9001598.1"/>
    <property type="molecule type" value="Genomic_DNA"/>
</dbReference>